<name>A0A348B5I4_9CREN</name>
<dbReference type="Proteomes" id="UP000276741">
    <property type="component" value="Chromosome"/>
</dbReference>
<keyword evidence="3" id="KW-1185">Reference proteome</keyword>
<dbReference type="AlphaFoldDB" id="A0A348B5I4"/>
<proteinExistence type="predicted"/>
<sequence length="349" mass="40139">MHPVLTVEKSQVLRVVNSLFVHGDNLTELSKENPDIDVPSIVNWLRTHLGMRVFPVNDPSALGLSLTLVTMACSPMASAKFIYDALGGIVSSVVKDVNSPRRFSLVVYFPHGSRDFTSLLNNLVENELCSSYDIAEIKERYYYKPDYENFDFESGTFGEMKEEERDPMRYEVNSKTFLRPDWVDVNLQGKRQERADLSLKEVAIELGLPFKEAVYHWTKHVEKRQVVGYNVWLFRSAFRLTVYHPKELMGRLSRIPTTVLTSCADDVCYTAALGQVHQLLPTTTFLSQLVAEGHDLTFYLSPTKPTWEYVLTATIPYEYFGRDGEWHFDVDTITRKVEPILRKAREEFT</sequence>
<organism evidence="1 3">
    <name type="scientific">Sulfodiicoccus acidiphilus</name>
    <dbReference type="NCBI Taxonomy" id="1670455"/>
    <lineage>
        <taxon>Archaea</taxon>
        <taxon>Thermoproteota</taxon>
        <taxon>Thermoprotei</taxon>
        <taxon>Sulfolobales</taxon>
        <taxon>Sulfolobaceae</taxon>
        <taxon>Sulfodiicoccus</taxon>
    </lineage>
</organism>
<dbReference type="Proteomes" id="UP000616143">
    <property type="component" value="Unassembled WGS sequence"/>
</dbReference>
<reference evidence="3" key="2">
    <citation type="submission" date="2018-04" db="EMBL/GenBank/DDBJ databases">
        <title>Complete genome sequence of Sulfodiicoccus acidiphilus strain HS-1.</title>
        <authorList>
            <person name="Sakai H.D."/>
            <person name="Kurosawa N."/>
        </authorList>
    </citation>
    <scope>NUCLEOTIDE SEQUENCE [LARGE SCALE GENOMIC DNA]</scope>
    <source>
        <strain evidence="3">HS-1</strain>
    </source>
</reference>
<dbReference type="EMBL" id="BMQS01000013">
    <property type="protein sequence ID" value="GGT98549.1"/>
    <property type="molecule type" value="Genomic_DNA"/>
</dbReference>
<evidence type="ECO:0000313" key="1">
    <source>
        <dbReference type="EMBL" id="BBD73436.1"/>
    </source>
</evidence>
<protein>
    <submittedName>
        <fullName evidence="1">Uncharacterized protein</fullName>
    </submittedName>
</protein>
<gene>
    <name evidence="2" type="ORF">GCM10007116_14940</name>
    <name evidence="1" type="ORF">HS1genome_1825</name>
</gene>
<dbReference type="EMBL" id="AP018553">
    <property type="protein sequence ID" value="BBD73436.1"/>
    <property type="molecule type" value="Genomic_DNA"/>
</dbReference>
<reference evidence="2" key="1">
    <citation type="journal article" date="2014" name="Int. J. Syst. Evol. Microbiol.">
        <title>Complete genome sequence of Corynebacterium casei LMG S-19264T (=DSM 44701T), isolated from a smear-ripened cheese.</title>
        <authorList>
            <consortium name="US DOE Joint Genome Institute (JGI-PGF)"/>
            <person name="Walter F."/>
            <person name="Albersmeier A."/>
            <person name="Kalinowski J."/>
            <person name="Ruckert C."/>
        </authorList>
    </citation>
    <scope>NUCLEOTIDE SEQUENCE</scope>
    <source>
        <strain evidence="2">JCM 31740</strain>
    </source>
</reference>
<evidence type="ECO:0000313" key="3">
    <source>
        <dbReference type="Proteomes" id="UP000276741"/>
    </source>
</evidence>
<evidence type="ECO:0000313" key="2">
    <source>
        <dbReference type="EMBL" id="GGT98549.1"/>
    </source>
</evidence>
<reference evidence="1" key="3">
    <citation type="journal article" date="2019" name="BMC Res. Notes">
        <title>Complete genome sequence of the Sulfodiicoccus acidiphilus strain HS-1T, the first crenarchaeon that lacks polB3, isolated from an acidic hot spring in Ohwaku-dani, Hakone, Japan.</title>
        <authorList>
            <person name="Sakai H.D."/>
            <person name="Kurosawa N."/>
        </authorList>
    </citation>
    <scope>NUCLEOTIDE SEQUENCE</scope>
    <source>
        <strain evidence="1">HS-1</strain>
    </source>
</reference>
<dbReference type="KEGG" id="sacd:HS1genome_1825"/>
<accession>A0A348B5I4</accession>
<reference evidence="2" key="4">
    <citation type="submission" date="2020-09" db="EMBL/GenBank/DDBJ databases">
        <authorList>
            <person name="Sun Q."/>
            <person name="Ohkuma M."/>
        </authorList>
    </citation>
    <scope>NUCLEOTIDE SEQUENCE</scope>
    <source>
        <strain evidence="2">JCM 31740</strain>
    </source>
</reference>